<organism evidence="1 2">
    <name type="scientific">Terriglobus roseus</name>
    <dbReference type="NCBI Taxonomy" id="392734"/>
    <lineage>
        <taxon>Bacteria</taxon>
        <taxon>Pseudomonadati</taxon>
        <taxon>Acidobacteriota</taxon>
        <taxon>Terriglobia</taxon>
        <taxon>Terriglobales</taxon>
        <taxon>Acidobacteriaceae</taxon>
        <taxon>Terriglobus</taxon>
    </lineage>
</organism>
<sequence length="205" mass="22157">MNSEVEGQTPTAAPTVARKYAHTIKPGFTAVPWGPKDKIAASILKMGTVGAVFSAAFTGGRQQLFDSRPHYGTDSGAYGERVGADYARQSVQAMMNGGMSAILRDDPRYYVLGAGHSFKSRVVYAAERVLITHKDSGGDTANIPLLTGIVASQALANGIYPERDRDWARVATGSLGSIASRMGTQEFKEFGDDIRQYLRHKIKKN</sequence>
<proteinExistence type="predicted"/>
<accession>A0A1G7FS14</accession>
<dbReference type="EMBL" id="LT629690">
    <property type="protein sequence ID" value="SDE78668.1"/>
    <property type="molecule type" value="Genomic_DNA"/>
</dbReference>
<protein>
    <submittedName>
        <fullName evidence="1">Uncharacterized protein</fullName>
    </submittedName>
</protein>
<keyword evidence="2" id="KW-1185">Reference proteome</keyword>
<evidence type="ECO:0000313" key="1">
    <source>
        <dbReference type="EMBL" id="SDE78668.1"/>
    </source>
</evidence>
<evidence type="ECO:0000313" key="2">
    <source>
        <dbReference type="Proteomes" id="UP000182427"/>
    </source>
</evidence>
<dbReference type="Proteomes" id="UP000182427">
    <property type="component" value="Chromosome I"/>
</dbReference>
<dbReference type="AlphaFoldDB" id="A0A1G7FS14"/>
<gene>
    <name evidence="1" type="ORF">SAMN05444167_0430</name>
</gene>
<name>A0A1G7FS14_9BACT</name>
<reference evidence="1 2" key="1">
    <citation type="submission" date="2016-10" db="EMBL/GenBank/DDBJ databases">
        <authorList>
            <person name="de Groot N.N."/>
        </authorList>
    </citation>
    <scope>NUCLEOTIDE SEQUENCE [LARGE SCALE GENOMIC DNA]</scope>
    <source>
        <strain evidence="1 2">GAS232</strain>
    </source>
</reference>